<proteinExistence type="predicted"/>
<feature type="transmembrane region" description="Helical" evidence="1">
    <location>
        <begin position="174"/>
        <end position="191"/>
    </location>
</feature>
<sequence length="397" mass="42249">MATLFKTLKNDWSISATVAGFLAVLISYSGPLIIFFQAAQRAHVSTDMMVSWIWGISIGAAVSGIYLSIKYKTPVITAWSAPGTALLVTLFPNVSLNEAVAAYITSAIVIFLIGVTGYFDKLLKWIPQDVAAGMMAGILFQFGIGLFTASDSMPFIVFSMLIVFLIAKRLMPRYTMIWVLAAGVLLSLFLGKMNPVDVSFSLAIPQWISPEWTWNSTLNLAVPLILVSLTGQFLPGMAIMKLSGYDTPAKPIITVTSIASLAVACVGGITIVLASITAALCMGKDAHELKEKRYIAGIANGIFYILGGLFAGSIVMLFSLLPKELVAALAGLALLGAIATNISVAMKNDSQRDAALITFLATASGMHFLGLSSVFWGICIGVIAHFILTPRSTSATN</sequence>
<feature type="transmembrane region" description="Helical" evidence="1">
    <location>
        <begin position="220"/>
        <end position="240"/>
    </location>
</feature>
<feature type="transmembrane region" description="Helical" evidence="1">
    <location>
        <begin position="366"/>
        <end position="388"/>
    </location>
</feature>
<dbReference type="PANTHER" id="PTHR30199:SF0">
    <property type="entry name" value="INNER MEMBRANE PROTEIN YDCO"/>
    <property type="match status" value="1"/>
</dbReference>
<dbReference type="NCBIfam" id="TIGR00843">
    <property type="entry name" value="benE"/>
    <property type="match status" value="1"/>
</dbReference>
<dbReference type="PANTHER" id="PTHR30199">
    <property type="entry name" value="MFS FAMILY TRANSPORTER, PREDICTED SUBSTRATE BENZOATE"/>
    <property type="match status" value="1"/>
</dbReference>
<keyword evidence="3" id="KW-1185">Reference proteome</keyword>
<name>A0ABR9NH23_9GAMM</name>
<evidence type="ECO:0000256" key="1">
    <source>
        <dbReference type="SAM" id="Phobius"/>
    </source>
</evidence>
<dbReference type="RefSeq" id="WP_151767658.1">
    <property type="nucleotide sequence ID" value="NZ_BKMB01000025.1"/>
</dbReference>
<feature type="transmembrane region" description="Helical" evidence="1">
    <location>
        <begin position="48"/>
        <end position="69"/>
    </location>
</feature>
<dbReference type="InterPro" id="IPR004711">
    <property type="entry name" value="Benzoate_Transporter"/>
</dbReference>
<feature type="transmembrane region" description="Helical" evidence="1">
    <location>
        <begin position="100"/>
        <end position="119"/>
    </location>
</feature>
<gene>
    <name evidence="2" type="primary">benE</name>
    <name evidence="2" type="ORF">IIQ43_04345</name>
</gene>
<feature type="transmembrane region" description="Helical" evidence="1">
    <location>
        <begin position="325"/>
        <end position="346"/>
    </location>
</feature>
<feature type="transmembrane region" description="Helical" evidence="1">
    <location>
        <begin position="252"/>
        <end position="274"/>
    </location>
</feature>
<protein>
    <submittedName>
        <fullName evidence="2">Benzoate/H(+) symporter BenE</fullName>
    </submittedName>
</protein>
<evidence type="ECO:0000313" key="3">
    <source>
        <dbReference type="Proteomes" id="UP000619170"/>
    </source>
</evidence>
<dbReference type="EMBL" id="JADAZL010000001">
    <property type="protein sequence ID" value="MBE2163765.1"/>
    <property type="molecule type" value="Genomic_DNA"/>
</dbReference>
<keyword evidence="1" id="KW-0472">Membrane</keyword>
<feature type="transmembrane region" description="Helical" evidence="1">
    <location>
        <begin position="294"/>
        <end position="318"/>
    </location>
</feature>
<accession>A0ABR9NH23</accession>
<evidence type="ECO:0000313" key="2">
    <source>
        <dbReference type="EMBL" id="MBE2163765.1"/>
    </source>
</evidence>
<organism evidence="2 3">
    <name type="scientific">Acinetobacter oleivorans</name>
    <dbReference type="NCBI Taxonomy" id="1148157"/>
    <lineage>
        <taxon>Bacteria</taxon>
        <taxon>Pseudomonadati</taxon>
        <taxon>Pseudomonadota</taxon>
        <taxon>Gammaproteobacteria</taxon>
        <taxon>Moraxellales</taxon>
        <taxon>Moraxellaceae</taxon>
        <taxon>Acinetobacter</taxon>
    </lineage>
</organism>
<comment type="caution">
    <text evidence="2">The sequence shown here is derived from an EMBL/GenBank/DDBJ whole genome shotgun (WGS) entry which is preliminary data.</text>
</comment>
<reference evidence="3" key="1">
    <citation type="submission" date="2023-07" db="EMBL/GenBank/DDBJ databases">
        <title>Acinetobacter oleivorans assembled AC1583.</title>
        <authorList>
            <person name="Yeo C.C."/>
        </authorList>
    </citation>
    <scope>NUCLEOTIDE SEQUENCE [LARGE SCALE GENOMIC DNA]</scope>
    <source>
        <strain evidence="3">AC1583</strain>
    </source>
</reference>
<feature type="transmembrane region" description="Helical" evidence="1">
    <location>
        <begin position="139"/>
        <end position="167"/>
    </location>
</feature>
<feature type="transmembrane region" description="Helical" evidence="1">
    <location>
        <begin position="75"/>
        <end position="93"/>
    </location>
</feature>
<feature type="transmembrane region" description="Helical" evidence="1">
    <location>
        <begin position="12"/>
        <end position="36"/>
    </location>
</feature>
<keyword evidence="1" id="KW-0812">Transmembrane</keyword>
<keyword evidence="1" id="KW-1133">Transmembrane helix</keyword>
<dbReference type="Proteomes" id="UP000619170">
    <property type="component" value="Unassembled WGS sequence"/>
</dbReference>
<dbReference type="Pfam" id="PF03594">
    <property type="entry name" value="BenE"/>
    <property type="match status" value="1"/>
</dbReference>